<dbReference type="GO" id="GO:0005886">
    <property type="term" value="C:plasma membrane"/>
    <property type="evidence" value="ECO:0007669"/>
    <property type="project" value="UniProtKB-SubCell"/>
</dbReference>
<feature type="transmembrane region" description="Helical" evidence="6">
    <location>
        <begin position="120"/>
        <end position="139"/>
    </location>
</feature>
<dbReference type="Proteomes" id="UP000273500">
    <property type="component" value="Unassembled WGS sequence"/>
</dbReference>
<evidence type="ECO:0000256" key="3">
    <source>
        <dbReference type="ARBA" id="ARBA00022692"/>
    </source>
</evidence>
<evidence type="ECO:0000313" key="8">
    <source>
        <dbReference type="Proteomes" id="UP000273500"/>
    </source>
</evidence>
<name>A0A428KRG1_9BACT</name>
<dbReference type="RefSeq" id="WP_125419844.1">
    <property type="nucleotide sequence ID" value="NZ_RWIT01000004.1"/>
</dbReference>
<sequence>MRSSFLAPYLRSNQFLSLAGNITVSGLTIVSTSLLFRGLPTADIGTWVFFLTLTGFGEAFRQGYLSTGLIRGYAGATPGRQQQVLGSAWVLALGLTLALAGLTLAARWSALAHVASLELFVRWFPLTFLLTLPSFMASCRQQAEQQFGRLLVLRLLTQGTFIGGIAGLMLSGRLSLASVVGCHLAAAAVTSAVALLAGWSGLRVLRCRTAGTTRELAHFGKFSVGSYIGAYLLRSSDTVLINLLLGPAALAVYNLAQRFLEVIEIPLRSFMATAIPRLAAAMNQQNRPLLALVFQQNAGLLTWLLLPLVLGTVLLAEVPVYLVGGSQYVDSEAANVLRMAVALALFYPIDRFTGVTLDVLGLPHLNLYKVLLMVVVNVAGDWAGIRLCGNLYGVAFASLPTMLTGFVFGYLLLKRELPLSLAGTLRVGLMEGRTMLRRLTAAAHAAYPL</sequence>
<protein>
    <submittedName>
        <fullName evidence="7">Lipopolysaccharide biosynthesis protein</fullName>
    </submittedName>
</protein>
<feature type="transmembrane region" description="Helical" evidence="6">
    <location>
        <begin position="391"/>
        <end position="413"/>
    </location>
</feature>
<evidence type="ECO:0000256" key="5">
    <source>
        <dbReference type="ARBA" id="ARBA00023136"/>
    </source>
</evidence>
<dbReference type="AlphaFoldDB" id="A0A428KRG1"/>
<reference evidence="7 8" key="1">
    <citation type="submission" date="2018-12" db="EMBL/GenBank/DDBJ databases">
        <authorList>
            <person name="Feng G."/>
            <person name="Zhu H."/>
        </authorList>
    </citation>
    <scope>NUCLEOTIDE SEQUENCE [LARGE SCALE GENOMIC DNA]</scope>
    <source>
        <strain evidence="7 8">KCTC 12533</strain>
    </source>
</reference>
<feature type="transmembrane region" description="Helical" evidence="6">
    <location>
        <begin position="15"/>
        <end position="38"/>
    </location>
</feature>
<organism evidence="7 8">
    <name type="scientific">Hymenobacter rigui</name>
    <dbReference type="NCBI Taxonomy" id="334424"/>
    <lineage>
        <taxon>Bacteria</taxon>
        <taxon>Pseudomonadati</taxon>
        <taxon>Bacteroidota</taxon>
        <taxon>Cytophagia</taxon>
        <taxon>Cytophagales</taxon>
        <taxon>Hymenobacteraceae</taxon>
        <taxon>Hymenobacter</taxon>
    </lineage>
</organism>
<dbReference type="OrthoDB" id="629958at2"/>
<keyword evidence="8" id="KW-1185">Reference proteome</keyword>
<accession>A0A428KRG1</accession>
<feature type="transmembrane region" description="Helical" evidence="6">
    <location>
        <begin position="367"/>
        <end position="385"/>
    </location>
</feature>
<dbReference type="PANTHER" id="PTHR30250">
    <property type="entry name" value="PST FAMILY PREDICTED COLANIC ACID TRANSPORTER"/>
    <property type="match status" value="1"/>
</dbReference>
<keyword evidence="3 6" id="KW-0812">Transmembrane</keyword>
<evidence type="ECO:0000256" key="2">
    <source>
        <dbReference type="ARBA" id="ARBA00022475"/>
    </source>
</evidence>
<feature type="transmembrane region" description="Helical" evidence="6">
    <location>
        <begin position="84"/>
        <end position="108"/>
    </location>
</feature>
<keyword evidence="5 6" id="KW-0472">Membrane</keyword>
<keyword evidence="2" id="KW-1003">Cell membrane</keyword>
<comment type="subcellular location">
    <subcellularLocation>
        <location evidence="1">Cell membrane</location>
        <topology evidence="1">Multi-pass membrane protein</topology>
    </subcellularLocation>
</comment>
<dbReference type="Pfam" id="PF13440">
    <property type="entry name" value="Polysacc_synt_3"/>
    <property type="match status" value="1"/>
</dbReference>
<comment type="caution">
    <text evidence="7">The sequence shown here is derived from an EMBL/GenBank/DDBJ whole genome shotgun (WGS) entry which is preliminary data.</text>
</comment>
<dbReference type="PANTHER" id="PTHR30250:SF11">
    <property type="entry name" value="O-ANTIGEN TRANSPORTER-RELATED"/>
    <property type="match status" value="1"/>
</dbReference>
<keyword evidence="4 6" id="KW-1133">Transmembrane helix</keyword>
<feature type="transmembrane region" description="Helical" evidence="6">
    <location>
        <begin position="300"/>
        <end position="324"/>
    </location>
</feature>
<feature type="transmembrane region" description="Helical" evidence="6">
    <location>
        <begin position="151"/>
        <end position="170"/>
    </location>
</feature>
<proteinExistence type="predicted"/>
<dbReference type="InterPro" id="IPR050833">
    <property type="entry name" value="Poly_Biosynth_Transport"/>
</dbReference>
<gene>
    <name evidence="7" type="ORF">EI291_10910</name>
</gene>
<dbReference type="EMBL" id="RWIT01000004">
    <property type="protein sequence ID" value="RSK49058.1"/>
    <property type="molecule type" value="Genomic_DNA"/>
</dbReference>
<evidence type="ECO:0000256" key="1">
    <source>
        <dbReference type="ARBA" id="ARBA00004651"/>
    </source>
</evidence>
<feature type="transmembrane region" description="Helical" evidence="6">
    <location>
        <begin position="176"/>
        <end position="196"/>
    </location>
</feature>
<evidence type="ECO:0000256" key="6">
    <source>
        <dbReference type="SAM" id="Phobius"/>
    </source>
</evidence>
<evidence type="ECO:0000313" key="7">
    <source>
        <dbReference type="EMBL" id="RSK49058.1"/>
    </source>
</evidence>
<evidence type="ECO:0000256" key="4">
    <source>
        <dbReference type="ARBA" id="ARBA00022989"/>
    </source>
</evidence>